<reference evidence="2 3" key="1">
    <citation type="submission" date="2014-05" db="EMBL/GenBank/DDBJ databases">
        <title>Draft Genome Sequence of Kitasatospora cheerisanensis KCTC 2395.</title>
        <authorList>
            <person name="Nam D.H."/>
        </authorList>
    </citation>
    <scope>NUCLEOTIDE SEQUENCE [LARGE SCALE GENOMIC DNA]</scope>
    <source>
        <strain evidence="2 3">KCTC 2395</strain>
    </source>
</reference>
<feature type="chain" id="PRO_5001636620" evidence="1">
    <location>
        <begin position="23"/>
        <end position="41"/>
    </location>
</feature>
<keyword evidence="1" id="KW-0732">Signal</keyword>
<evidence type="ECO:0000256" key="1">
    <source>
        <dbReference type="SAM" id="SignalP"/>
    </source>
</evidence>
<dbReference type="PATRIC" id="fig|1348663.4.peg.178"/>
<gene>
    <name evidence="2" type="ORF">KCH_01980</name>
</gene>
<sequence length="41" mass="4139">MLAKGAALAVLAGALLAGTAAAQDDHHPGRGSVVQAEHEWF</sequence>
<protein>
    <submittedName>
        <fullName evidence="2">Uncharacterized protein</fullName>
    </submittedName>
</protein>
<evidence type="ECO:0000313" key="2">
    <source>
        <dbReference type="EMBL" id="KDN88121.1"/>
    </source>
</evidence>
<name>A0A066ZCT8_9ACTN</name>
<dbReference type="RefSeq" id="WP_279635815.1">
    <property type="nucleotide sequence ID" value="NZ_KK853997.1"/>
</dbReference>
<comment type="caution">
    <text evidence="2">The sequence shown here is derived from an EMBL/GenBank/DDBJ whole genome shotgun (WGS) entry which is preliminary data.</text>
</comment>
<dbReference type="Proteomes" id="UP000027178">
    <property type="component" value="Unassembled WGS sequence"/>
</dbReference>
<accession>A0A066ZCT8</accession>
<dbReference type="HOGENOM" id="CLU_3271417_0_0_11"/>
<organism evidence="2 3">
    <name type="scientific">Kitasatospora cheerisanensis KCTC 2395</name>
    <dbReference type="NCBI Taxonomy" id="1348663"/>
    <lineage>
        <taxon>Bacteria</taxon>
        <taxon>Bacillati</taxon>
        <taxon>Actinomycetota</taxon>
        <taxon>Actinomycetes</taxon>
        <taxon>Kitasatosporales</taxon>
        <taxon>Streptomycetaceae</taxon>
        <taxon>Kitasatospora</taxon>
    </lineage>
</organism>
<evidence type="ECO:0000313" key="3">
    <source>
        <dbReference type="Proteomes" id="UP000027178"/>
    </source>
</evidence>
<proteinExistence type="predicted"/>
<dbReference type="AlphaFoldDB" id="A0A066ZCT8"/>
<feature type="signal peptide" evidence="1">
    <location>
        <begin position="1"/>
        <end position="22"/>
    </location>
</feature>
<dbReference type="EMBL" id="JNBY01000007">
    <property type="protein sequence ID" value="KDN88121.1"/>
    <property type="molecule type" value="Genomic_DNA"/>
</dbReference>
<keyword evidence="3" id="KW-1185">Reference proteome</keyword>